<comment type="caution">
    <text evidence="1">The sequence shown here is derived from an EMBL/GenBank/DDBJ whole genome shotgun (WGS) entry which is preliminary data.</text>
</comment>
<dbReference type="Proteomes" id="UP001164929">
    <property type="component" value="Chromosome 1"/>
</dbReference>
<dbReference type="AlphaFoldDB" id="A0AAD6RPA8"/>
<gene>
    <name evidence="1" type="ORF">NC653_002503</name>
</gene>
<name>A0AAD6RPA8_9ROSI</name>
<reference evidence="1 2" key="1">
    <citation type="journal article" date="2023" name="Mol. Ecol. Resour.">
        <title>Chromosome-level genome assembly of a triploid poplar Populus alba 'Berolinensis'.</title>
        <authorList>
            <person name="Chen S."/>
            <person name="Yu Y."/>
            <person name="Wang X."/>
            <person name="Wang S."/>
            <person name="Zhang T."/>
            <person name="Zhou Y."/>
            <person name="He R."/>
            <person name="Meng N."/>
            <person name="Wang Y."/>
            <person name="Liu W."/>
            <person name="Liu Z."/>
            <person name="Liu J."/>
            <person name="Guo Q."/>
            <person name="Huang H."/>
            <person name="Sederoff R.R."/>
            <person name="Wang G."/>
            <person name="Qu G."/>
            <person name="Chen S."/>
        </authorList>
    </citation>
    <scope>NUCLEOTIDE SEQUENCE [LARGE SCALE GENOMIC DNA]</scope>
    <source>
        <strain evidence="1">SC-2020</strain>
    </source>
</reference>
<accession>A0AAD6RPA8</accession>
<sequence length="55" mass="6202">MVGTSNEFQKGTGSACSCTLYHYNCIRHESDLPPFLFFPVESPYTHGSFLKGREN</sequence>
<organism evidence="1 2">
    <name type="scientific">Populus alba x Populus x berolinensis</name>
    <dbReference type="NCBI Taxonomy" id="444605"/>
    <lineage>
        <taxon>Eukaryota</taxon>
        <taxon>Viridiplantae</taxon>
        <taxon>Streptophyta</taxon>
        <taxon>Embryophyta</taxon>
        <taxon>Tracheophyta</taxon>
        <taxon>Spermatophyta</taxon>
        <taxon>Magnoliopsida</taxon>
        <taxon>eudicotyledons</taxon>
        <taxon>Gunneridae</taxon>
        <taxon>Pentapetalae</taxon>
        <taxon>rosids</taxon>
        <taxon>fabids</taxon>
        <taxon>Malpighiales</taxon>
        <taxon>Salicaceae</taxon>
        <taxon>Saliceae</taxon>
        <taxon>Populus</taxon>
    </lineage>
</organism>
<evidence type="ECO:0000313" key="2">
    <source>
        <dbReference type="Proteomes" id="UP001164929"/>
    </source>
</evidence>
<dbReference type="EMBL" id="JAQIZT010000001">
    <property type="protein sequence ID" value="KAJ7012467.1"/>
    <property type="molecule type" value="Genomic_DNA"/>
</dbReference>
<proteinExistence type="predicted"/>
<evidence type="ECO:0000313" key="1">
    <source>
        <dbReference type="EMBL" id="KAJ7012467.1"/>
    </source>
</evidence>
<protein>
    <submittedName>
        <fullName evidence="1">Uncharacterized protein</fullName>
    </submittedName>
</protein>
<keyword evidence="2" id="KW-1185">Reference proteome</keyword>